<evidence type="ECO:0000256" key="5">
    <source>
        <dbReference type="SAM" id="Phobius"/>
    </source>
</evidence>
<feature type="transmembrane region" description="Helical" evidence="5">
    <location>
        <begin position="157"/>
        <end position="176"/>
    </location>
</feature>
<protein>
    <recommendedName>
        <fullName evidence="6">O-antigen ligase-related domain-containing protein</fullName>
    </recommendedName>
</protein>
<evidence type="ECO:0000256" key="4">
    <source>
        <dbReference type="ARBA" id="ARBA00023136"/>
    </source>
</evidence>
<comment type="caution">
    <text evidence="7">The sequence shown here is derived from an EMBL/GenBank/DDBJ whole genome shotgun (WGS) entry which is preliminary data.</text>
</comment>
<dbReference type="Proteomes" id="UP000235554">
    <property type="component" value="Unassembled WGS sequence"/>
</dbReference>
<feature type="transmembrane region" description="Helical" evidence="5">
    <location>
        <begin position="84"/>
        <end position="102"/>
    </location>
</feature>
<keyword evidence="2 5" id="KW-0812">Transmembrane</keyword>
<feature type="transmembrane region" description="Helical" evidence="5">
    <location>
        <begin position="310"/>
        <end position="330"/>
    </location>
</feature>
<proteinExistence type="predicted"/>
<accession>A0A855IQ47</accession>
<dbReference type="PANTHER" id="PTHR37422:SF13">
    <property type="entry name" value="LIPOPOLYSACCHARIDE BIOSYNTHESIS PROTEIN PA4999-RELATED"/>
    <property type="match status" value="1"/>
</dbReference>
<dbReference type="InterPro" id="IPR007016">
    <property type="entry name" value="O-antigen_ligase-rel_domated"/>
</dbReference>
<feature type="transmembrane region" description="Helical" evidence="5">
    <location>
        <begin position="183"/>
        <end position="212"/>
    </location>
</feature>
<evidence type="ECO:0000256" key="3">
    <source>
        <dbReference type="ARBA" id="ARBA00022989"/>
    </source>
</evidence>
<evidence type="ECO:0000313" key="7">
    <source>
        <dbReference type="EMBL" id="PMM58015.1"/>
    </source>
</evidence>
<comment type="subcellular location">
    <subcellularLocation>
        <location evidence="1">Membrane</location>
        <topology evidence="1">Multi-pass membrane protein</topology>
    </subcellularLocation>
</comment>
<feature type="transmembrane region" description="Helical" evidence="5">
    <location>
        <begin position="7"/>
        <end position="27"/>
    </location>
</feature>
<dbReference type="RefSeq" id="WP_102517755.1">
    <property type="nucleotide sequence ID" value="NZ_MCWT02000003.1"/>
</dbReference>
<dbReference type="PANTHER" id="PTHR37422">
    <property type="entry name" value="TEICHURONIC ACID BIOSYNTHESIS PROTEIN TUAE"/>
    <property type="match status" value="1"/>
</dbReference>
<feature type="domain" description="O-antigen ligase-related" evidence="6">
    <location>
        <begin position="184"/>
        <end position="323"/>
    </location>
</feature>
<dbReference type="Pfam" id="PF04932">
    <property type="entry name" value="Wzy_C"/>
    <property type="match status" value="1"/>
</dbReference>
<reference evidence="8" key="1">
    <citation type="submission" date="2016-07" db="EMBL/GenBank/DDBJ databases">
        <title>Nontailed viruses are major unrecognized killers of bacteria in the ocean.</title>
        <authorList>
            <person name="Kauffman K."/>
            <person name="Hussain F."/>
            <person name="Yang J."/>
            <person name="Arevalo P."/>
            <person name="Brown J."/>
            <person name="Cutler M."/>
            <person name="Kelly L."/>
            <person name="Polz M.F."/>
        </authorList>
    </citation>
    <scope>NUCLEOTIDE SEQUENCE [LARGE SCALE GENOMIC DNA]</scope>
    <source>
        <strain evidence="8">10N.261.48.A1</strain>
    </source>
</reference>
<sequence length="385" mass="44234">MRILTSNLFIKIICFTVAMLLCIRGMVPYAVDGLVVALFFSYFIGYNFFPVISRSPIDSYLLGIWVLFFAFVLISGIYNNVDTFKFIFYFMFFSFFRVLFSFGKGALFSFVRSLSYVNCVICFFTIIAFFGILDIPQLLYTRGGSDRAYGLIGNPNYFSYLIFINFMLVTLFSHLFSKRVIIILLFIFLLAIISSLSRGVLIATLVFTVVYYGKRLSTRYLILTISVVIVSAFFFLSDPGNDRIMETISYRVDDLLNGGGSGRFEIWALGLEFITSKIEYIFFGVGPNQFGDMSKLLGIDNTTHNSYLRLLFELGILGLIVFILLIIYMFNSLKNIPSIYRYTAFFALMISWLSNDFILNKETWLFFAVLMTYNQRVGSNDQENV</sequence>
<gene>
    <name evidence="7" type="ORF">BCT50_22935</name>
</gene>
<evidence type="ECO:0000256" key="2">
    <source>
        <dbReference type="ARBA" id="ARBA00022692"/>
    </source>
</evidence>
<evidence type="ECO:0000259" key="6">
    <source>
        <dbReference type="Pfam" id="PF04932"/>
    </source>
</evidence>
<feature type="transmembrane region" description="Helical" evidence="5">
    <location>
        <begin position="218"/>
        <end position="236"/>
    </location>
</feature>
<dbReference type="EMBL" id="MCZJ01000014">
    <property type="protein sequence ID" value="PMM58015.1"/>
    <property type="molecule type" value="Genomic_DNA"/>
</dbReference>
<feature type="transmembrane region" description="Helical" evidence="5">
    <location>
        <begin position="59"/>
        <end position="78"/>
    </location>
</feature>
<feature type="transmembrane region" description="Helical" evidence="5">
    <location>
        <begin position="342"/>
        <end position="359"/>
    </location>
</feature>
<evidence type="ECO:0000256" key="1">
    <source>
        <dbReference type="ARBA" id="ARBA00004141"/>
    </source>
</evidence>
<dbReference type="AlphaFoldDB" id="A0A855IQ47"/>
<keyword evidence="4 5" id="KW-0472">Membrane</keyword>
<organism evidence="7 8">
    <name type="scientific">Vibrio lentus</name>
    <dbReference type="NCBI Taxonomy" id="136468"/>
    <lineage>
        <taxon>Bacteria</taxon>
        <taxon>Pseudomonadati</taxon>
        <taxon>Pseudomonadota</taxon>
        <taxon>Gammaproteobacteria</taxon>
        <taxon>Vibrionales</taxon>
        <taxon>Vibrionaceae</taxon>
        <taxon>Vibrio</taxon>
    </lineage>
</organism>
<feature type="transmembrane region" description="Helical" evidence="5">
    <location>
        <begin position="114"/>
        <end position="133"/>
    </location>
</feature>
<dbReference type="InterPro" id="IPR051533">
    <property type="entry name" value="WaaL-like"/>
</dbReference>
<name>A0A855IQ47_9VIBR</name>
<keyword evidence="3 5" id="KW-1133">Transmembrane helix</keyword>
<feature type="transmembrane region" description="Helical" evidence="5">
    <location>
        <begin position="33"/>
        <end position="52"/>
    </location>
</feature>
<evidence type="ECO:0000313" key="8">
    <source>
        <dbReference type="Proteomes" id="UP000235554"/>
    </source>
</evidence>
<dbReference type="GO" id="GO:0016020">
    <property type="term" value="C:membrane"/>
    <property type="evidence" value="ECO:0007669"/>
    <property type="project" value="UniProtKB-SubCell"/>
</dbReference>